<evidence type="ECO:0000313" key="5">
    <source>
        <dbReference type="Proteomes" id="UP000230052"/>
    </source>
</evidence>
<feature type="modified residue" description="4-aspartylphosphate" evidence="2">
    <location>
        <position position="55"/>
    </location>
</feature>
<dbReference type="PANTHER" id="PTHR44591">
    <property type="entry name" value="STRESS RESPONSE REGULATOR PROTEIN 1"/>
    <property type="match status" value="1"/>
</dbReference>
<dbReference type="Pfam" id="PF00072">
    <property type="entry name" value="Response_reg"/>
    <property type="match status" value="1"/>
</dbReference>
<organism evidence="4 5">
    <name type="scientific">Candidatus Aquitaenariimonas noxiae</name>
    <dbReference type="NCBI Taxonomy" id="1974741"/>
    <lineage>
        <taxon>Bacteria</taxon>
        <taxon>Pseudomonadati</taxon>
        <taxon>Candidatus Omnitrophota</taxon>
        <taxon>Candidatus Aquitaenariimonas</taxon>
    </lineage>
</organism>
<dbReference type="AlphaFoldDB" id="A0A2J0KWQ1"/>
<gene>
    <name evidence="4" type="ORF">COS99_08060</name>
</gene>
<dbReference type="PANTHER" id="PTHR44591:SF3">
    <property type="entry name" value="RESPONSE REGULATORY DOMAIN-CONTAINING PROTEIN"/>
    <property type="match status" value="1"/>
</dbReference>
<evidence type="ECO:0000313" key="4">
    <source>
        <dbReference type="EMBL" id="PIU40850.1"/>
    </source>
</evidence>
<dbReference type="SUPFAM" id="SSF52172">
    <property type="entry name" value="CheY-like"/>
    <property type="match status" value="1"/>
</dbReference>
<name>A0A2J0KWQ1_9BACT</name>
<dbReference type="PROSITE" id="PS50110">
    <property type="entry name" value="RESPONSE_REGULATORY"/>
    <property type="match status" value="1"/>
</dbReference>
<protein>
    <submittedName>
        <fullName evidence="4">Two-component system response regulator</fullName>
    </submittedName>
</protein>
<proteinExistence type="predicted"/>
<comment type="caution">
    <text evidence="4">The sequence shown here is derived from an EMBL/GenBank/DDBJ whole genome shotgun (WGS) entry which is preliminary data.</text>
</comment>
<sequence>MQDKKKILIVDDELDLVTLMKMRLEFHNYAVVPLYTSKRTIEIVEREKPDLILLDIMMPDMDGYQVCEKLKADEKTKNIPIIIFTADKDEAEKMMKIYKDIGAVDYVRKPFELRILLEKIDELINK</sequence>
<keyword evidence="1 2" id="KW-0597">Phosphoprotein</keyword>
<dbReference type="InterPro" id="IPR011006">
    <property type="entry name" value="CheY-like_superfamily"/>
</dbReference>
<evidence type="ECO:0000259" key="3">
    <source>
        <dbReference type="PROSITE" id="PS50110"/>
    </source>
</evidence>
<dbReference type="InterPro" id="IPR001789">
    <property type="entry name" value="Sig_transdc_resp-reg_receiver"/>
</dbReference>
<dbReference type="Proteomes" id="UP000230052">
    <property type="component" value="Unassembled WGS sequence"/>
</dbReference>
<reference evidence="4 5" key="1">
    <citation type="submission" date="2017-09" db="EMBL/GenBank/DDBJ databases">
        <title>Depth-based differentiation of microbial function through sediment-hosted aquifers and enrichment of novel symbionts in the deep terrestrial subsurface.</title>
        <authorList>
            <person name="Probst A.J."/>
            <person name="Ladd B."/>
            <person name="Jarett J.K."/>
            <person name="Geller-Mcgrath D.E."/>
            <person name="Sieber C.M."/>
            <person name="Emerson J.B."/>
            <person name="Anantharaman K."/>
            <person name="Thomas B.C."/>
            <person name="Malmstrom R."/>
            <person name="Stieglmeier M."/>
            <person name="Klingl A."/>
            <person name="Woyke T."/>
            <person name="Ryan C.M."/>
            <person name="Banfield J.F."/>
        </authorList>
    </citation>
    <scope>NUCLEOTIDE SEQUENCE [LARGE SCALE GENOMIC DNA]</scope>
    <source>
        <strain evidence="4">CG07_land_8_20_14_0_80_42_15</strain>
    </source>
</reference>
<dbReference type="GO" id="GO:0000160">
    <property type="term" value="P:phosphorelay signal transduction system"/>
    <property type="evidence" value="ECO:0007669"/>
    <property type="project" value="InterPro"/>
</dbReference>
<accession>A0A2J0KWQ1</accession>
<evidence type="ECO:0000256" key="2">
    <source>
        <dbReference type="PROSITE-ProRule" id="PRU00169"/>
    </source>
</evidence>
<feature type="domain" description="Response regulatory" evidence="3">
    <location>
        <begin position="6"/>
        <end position="124"/>
    </location>
</feature>
<dbReference type="InterPro" id="IPR050595">
    <property type="entry name" value="Bact_response_regulator"/>
</dbReference>
<dbReference type="EMBL" id="PEWV01000075">
    <property type="protein sequence ID" value="PIU40850.1"/>
    <property type="molecule type" value="Genomic_DNA"/>
</dbReference>
<evidence type="ECO:0000256" key="1">
    <source>
        <dbReference type="ARBA" id="ARBA00022553"/>
    </source>
</evidence>
<dbReference type="SMART" id="SM00448">
    <property type="entry name" value="REC"/>
    <property type="match status" value="1"/>
</dbReference>
<dbReference type="Gene3D" id="3.40.50.2300">
    <property type="match status" value="1"/>
</dbReference>